<dbReference type="GO" id="GO:0030426">
    <property type="term" value="C:growth cone"/>
    <property type="evidence" value="ECO:0007669"/>
    <property type="project" value="UniProtKB-SubCell"/>
</dbReference>
<keyword evidence="13" id="KW-0524">Neurogenesis</keyword>
<dbReference type="FunFam" id="2.10.50.10:FF:000013">
    <property type="entry name" value="Tumor necrosis factor receptor superfamily member 16"/>
    <property type="match status" value="1"/>
</dbReference>
<evidence type="ECO:0000256" key="21">
    <source>
        <dbReference type="ARBA" id="ARBA00023273"/>
    </source>
</evidence>
<dbReference type="SMART" id="SM00005">
    <property type="entry name" value="DEATH"/>
    <property type="match status" value="1"/>
</dbReference>
<evidence type="ECO:0000256" key="18">
    <source>
        <dbReference type="ARBA" id="ARBA00023157"/>
    </source>
</evidence>
<evidence type="ECO:0000256" key="26">
    <source>
        <dbReference type="ARBA" id="ARBA00082477"/>
    </source>
</evidence>
<evidence type="ECO:0000256" key="1">
    <source>
        <dbReference type="ARBA" id="ARBA00004251"/>
    </source>
</evidence>
<keyword evidence="17" id="KW-0472">Membrane</keyword>
<evidence type="ECO:0000256" key="3">
    <source>
        <dbReference type="ARBA" id="ARBA00004552"/>
    </source>
</evidence>
<dbReference type="FunFam" id="2.10.50.10:FF:000027">
    <property type="entry name" value="tumor necrosis factor receptor superfamily member 16"/>
    <property type="match status" value="1"/>
</dbReference>
<evidence type="ECO:0000313" key="32">
    <source>
        <dbReference type="Proteomes" id="UP000540071"/>
    </source>
</evidence>
<dbReference type="GO" id="GO:0007399">
    <property type="term" value="P:nervous system development"/>
    <property type="evidence" value="ECO:0007669"/>
    <property type="project" value="UniProtKB-KW"/>
</dbReference>
<protein>
    <recommendedName>
        <fullName evidence="22">Tumor necrosis factor receptor superfamily member 16</fullName>
    </recommendedName>
    <alternativeName>
        <fullName evidence="25">Low affinity neurotrophin receptor p75NTR</fullName>
    </alternativeName>
    <alternativeName>
        <fullName evidence="23">Low-affinity nerve growth factor receptor</fullName>
    </alternativeName>
    <alternativeName>
        <fullName evidence="24">Low-affinity nerve growth factor receptor p75NGFR</fullName>
    </alternativeName>
    <alternativeName>
        <fullName evidence="26">Low-affinity nerve growth factor receptor p75NGR</fullName>
    </alternativeName>
</protein>
<dbReference type="AlphaFoldDB" id="A0A7K7R3W0"/>
<feature type="non-terminal residue" evidence="31">
    <location>
        <position position="413"/>
    </location>
</feature>
<keyword evidence="9" id="KW-0053">Apoptosis</keyword>
<feature type="domain" description="TNFR-Cys" evidence="30">
    <location>
        <begin position="88"/>
        <end position="126"/>
    </location>
</feature>
<dbReference type="InterPro" id="IPR041448">
    <property type="entry name" value="TNFR16_TM"/>
</dbReference>
<dbReference type="PANTHER" id="PTHR46605">
    <property type="entry name" value="TUMOR NECROSIS FACTOR RECEPTOR"/>
    <property type="match status" value="1"/>
</dbReference>
<dbReference type="GO" id="GO:0048511">
    <property type="term" value="P:rhythmic process"/>
    <property type="evidence" value="ECO:0007669"/>
    <property type="project" value="UniProtKB-KW"/>
</dbReference>
<evidence type="ECO:0000256" key="22">
    <source>
        <dbReference type="ARBA" id="ARBA00072356"/>
    </source>
</evidence>
<feature type="disulfide bond" evidence="27">
    <location>
        <begin position="147"/>
        <end position="160"/>
    </location>
</feature>
<evidence type="ECO:0000256" key="2">
    <source>
        <dbReference type="ARBA" id="ARBA00004484"/>
    </source>
</evidence>
<dbReference type="Gene3D" id="1.10.533.10">
    <property type="entry name" value="Death Domain, Fas"/>
    <property type="match status" value="1"/>
</dbReference>
<keyword evidence="10" id="KW-0732">Signal</keyword>
<feature type="repeat" description="TNFR-Cys" evidence="27">
    <location>
        <begin position="128"/>
        <end position="168"/>
    </location>
</feature>
<evidence type="ECO:0000256" key="4">
    <source>
        <dbReference type="ARBA" id="ARBA00004624"/>
    </source>
</evidence>
<evidence type="ECO:0000256" key="14">
    <source>
        <dbReference type="ARBA" id="ARBA00022989"/>
    </source>
</evidence>
<evidence type="ECO:0000256" key="28">
    <source>
        <dbReference type="SAM" id="MobiDB-lite"/>
    </source>
</evidence>
<evidence type="ECO:0000256" key="5">
    <source>
        <dbReference type="ARBA" id="ARBA00022473"/>
    </source>
</evidence>
<dbReference type="PROSITE" id="PS00652">
    <property type="entry name" value="TNFR_NGFR_1"/>
    <property type="match status" value="2"/>
</dbReference>
<dbReference type="Pfam" id="PF18422">
    <property type="entry name" value="TNFR_16_TM"/>
    <property type="match status" value="1"/>
</dbReference>
<keyword evidence="12" id="KW-0221">Differentiation</keyword>
<dbReference type="GO" id="GO:0048406">
    <property type="term" value="F:nerve growth factor binding"/>
    <property type="evidence" value="ECO:0007669"/>
    <property type="project" value="TreeGrafter"/>
</dbReference>
<evidence type="ECO:0000256" key="7">
    <source>
        <dbReference type="ARBA" id="ARBA00022553"/>
    </source>
</evidence>
<evidence type="ECO:0000259" key="29">
    <source>
        <dbReference type="PROSITE" id="PS50017"/>
    </source>
</evidence>
<evidence type="ECO:0000256" key="25">
    <source>
        <dbReference type="ARBA" id="ARBA00082302"/>
    </source>
</evidence>
<feature type="non-terminal residue" evidence="31">
    <location>
        <position position="1"/>
    </location>
</feature>
<evidence type="ECO:0000256" key="6">
    <source>
        <dbReference type="ARBA" id="ARBA00022475"/>
    </source>
</evidence>
<evidence type="ECO:0000256" key="20">
    <source>
        <dbReference type="ARBA" id="ARBA00023180"/>
    </source>
</evidence>
<dbReference type="FunFam" id="2.10.50.10:FF:000012">
    <property type="entry name" value="tumor necrosis factor receptor superfamily member 16"/>
    <property type="match status" value="1"/>
</dbReference>
<dbReference type="InterPro" id="IPR052302">
    <property type="entry name" value="Neurotrophin_rcpt-DD"/>
</dbReference>
<dbReference type="EMBL" id="VZSS01000158">
    <property type="protein sequence ID" value="NWZ86852.1"/>
    <property type="molecule type" value="Genomic_DNA"/>
</dbReference>
<accession>A0A7K7R3W0</accession>
<dbReference type="GO" id="GO:0030154">
    <property type="term" value="P:cell differentiation"/>
    <property type="evidence" value="ECO:0007669"/>
    <property type="project" value="UniProtKB-KW"/>
</dbReference>
<keyword evidence="19" id="KW-0675">Receptor</keyword>
<keyword evidence="16" id="KW-0090">Biological rhythms</keyword>
<keyword evidence="18 27" id="KW-1015">Disulfide bond</keyword>
<evidence type="ECO:0000256" key="9">
    <source>
        <dbReference type="ARBA" id="ARBA00022703"/>
    </source>
</evidence>
<reference evidence="31 32" key="1">
    <citation type="submission" date="2019-09" db="EMBL/GenBank/DDBJ databases">
        <title>Bird 10,000 Genomes (B10K) Project - Family phase.</title>
        <authorList>
            <person name="Zhang G."/>
        </authorList>
    </citation>
    <scope>NUCLEOTIDE SEQUENCE [LARGE SCALE GENOMIC DNA]</scope>
    <source>
        <strain evidence="31">OUT-0023</strain>
        <tissue evidence="31">Blood</tissue>
    </source>
</reference>
<dbReference type="SMART" id="SM00208">
    <property type="entry name" value="TNFR"/>
    <property type="match status" value="4"/>
</dbReference>
<keyword evidence="8" id="KW-0812">Transmembrane</keyword>
<dbReference type="InterPro" id="IPR022325">
    <property type="entry name" value="TNFR_16"/>
</dbReference>
<dbReference type="PANTHER" id="PTHR46605:SF3">
    <property type="entry name" value="TUMOR NECROSIS FACTOR RECEPTOR SUPERFAMILY MEMBER 16"/>
    <property type="match status" value="1"/>
</dbReference>
<keyword evidence="15" id="KW-0770">Synapse</keyword>
<keyword evidence="14" id="KW-1133">Transmembrane helix</keyword>
<feature type="compositionally biased region" description="Low complexity" evidence="28">
    <location>
        <begin position="179"/>
        <end position="209"/>
    </location>
</feature>
<dbReference type="Gene3D" id="2.10.50.10">
    <property type="entry name" value="Tumor Necrosis Factor Receptor, subunit A, domain 2"/>
    <property type="match status" value="3"/>
</dbReference>
<dbReference type="GO" id="GO:0005035">
    <property type="term" value="F:death receptor activity"/>
    <property type="evidence" value="ECO:0007669"/>
    <property type="project" value="TreeGrafter"/>
</dbReference>
<feature type="domain" description="Death" evidence="29">
    <location>
        <begin position="330"/>
        <end position="407"/>
    </location>
</feature>
<dbReference type="InterPro" id="IPR001368">
    <property type="entry name" value="TNFR/NGFR_Cys_rich_reg"/>
</dbReference>
<evidence type="ECO:0000256" key="11">
    <source>
        <dbReference type="ARBA" id="ARBA00022737"/>
    </source>
</evidence>
<keyword evidence="5" id="KW-0217">Developmental protein</keyword>
<comment type="caution">
    <text evidence="31">The sequence shown here is derived from an EMBL/GenBank/DDBJ whole genome shotgun (WGS) entry which is preliminary data.</text>
</comment>
<evidence type="ECO:0000259" key="30">
    <source>
        <dbReference type="PROSITE" id="PS50050"/>
    </source>
</evidence>
<dbReference type="GO" id="GO:0043204">
    <property type="term" value="C:perikaryon"/>
    <property type="evidence" value="ECO:0007669"/>
    <property type="project" value="UniProtKB-SubCell"/>
</dbReference>
<feature type="disulfide bond" evidence="27">
    <location>
        <begin position="108"/>
        <end position="126"/>
    </location>
</feature>
<dbReference type="InterPro" id="IPR000488">
    <property type="entry name" value="Death_dom"/>
</dbReference>
<dbReference type="Proteomes" id="UP000540071">
    <property type="component" value="Unassembled WGS sequence"/>
</dbReference>
<evidence type="ECO:0000256" key="15">
    <source>
        <dbReference type="ARBA" id="ARBA00023018"/>
    </source>
</evidence>
<evidence type="ECO:0000256" key="12">
    <source>
        <dbReference type="ARBA" id="ARBA00022782"/>
    </source>
</evidence>
<keyword evidence="11" id="KW-0677">Repeat</keyword>
<keyword evidence="20" id="KW-0325">Glycoprotein</keyword>
<feature type="disulfide bond" evidence="27">
    <location>
        <begin position="66"/>
        <end position="79"/>
    </location>
</feature>
<evidence type="ECO:0000256" key="10">
    <source>
        <dbReference type="ARBA" id="ARBA00022729"/>
    </source>
</evidence>
<feature type="domain" description="TNFR-Cys" evidence="30">
    <location>
        <begin position="46"/>
        <end position="87"/>
    </location>
</feature>
<feature type="disulfide bond" evidence="27">
    <location>
        <begin position="129"/>
        <end position="144"/>
    </location>
</feature>
<evidence type="ECO:0000256" key="24">
    <source>
        <dbReference type="ARBA" id="ARBA00077976"/>
    </source>
</evidence>
<feature type="repeat" description="TNFR-Cys" evidence="27">
    <location>
        <begin position="46"/>
        <end position="87"/>
    </location>
</feature>
<keyword evidence="21" id="KW-0966">Cell projection</keyword>
<dbReference type="GO" id="GO:0007266">
    <property type="term" value="P:Rho protein signal transduction"/>
    <property type="evidence" value="ECO:0007669"/>
    <property type="project" value="TreeGrafter"/>
</dbReference>
<name>A0A7K7R3W0_POEAT</name>
<dbReference type="PRINTS" id="PR01966">
    <property type="entry name" value="TNFACTORR16"/>
</dbReference>
<evidence type="ECO:0000256" key="23">
    <source>
        <dbReference type="ARBA" id="ARBA00076891"/>
    </source>
</evidence>
<comment type="caution">
    <text evidence="27">Lacks conserved residue(s) required for the propagation of feature annotation.</text>
</comment>
<dbReference type="PROSITE" id="PS50050">
    <property type="entry name" value="TNFR_NGFR_2"/>
    <property type="match status" value="3"/>
</dbReference>
<dbReference type="SUPFAM" id="SSF47986">
    <property type="entry name" value="DEATH domain"/>
    <property type="match status" value="1"/>
</dbReference>
<dbReference type="GO" id="GO:0009986">
    <property type="term" value="C:cell surface"/>
    <property type="evidence" value="ECO:0007669"/>
    <property type="project" value="TreeGrafter"/>
</dbReference>
<proteinExistence type="predicted"/>
<evidence type="ECO:0000256" key="8">
    <source>
        <dbReference type="ARBA" id="ARBA00022692"/>
    </source>
</evidence>
<feature type="disulfide bond" evidence="27">
    <location>
        <begin position="69"/>
        <end position="87"/>
    </location>
</feature>
<feature type="disulfide bond" evidence="27">
    <location>
        <begin position="105"/>
        <end position="118"/>
    </location>
</feature>
<dbReference type="SUPFAM" id="SSF57586">
    <property type="entry name" value="TNF receptor-like"/>
    <property type="match status" value="3"/>
</dbReference>
<dbReference type="CDD" id="cd13416">
    <property type="entry name" value="TNFRSF16"/>
    <property type="match status" value="1"/>
</dbReference>
<dbReference type="Pfam" id="PF00531">
    <property type="entry name" value="Death"/>
    <property type="match status" value="1"/>
</dbReference>
<dbReference type="InterPro" id="IPR011029">
    <property type="entry name" value="DEATH-like_dom_sf"/>
</dbReference>
<keyword evidence="7" id="KW-0597">Phosphoprotein</keyword>
<feature type="region of interest" description="Disordered" evidence="28">
    <location>
        <begin position="175"/>
        <end position="209"/>
    </location>
</feature>
<dbReference type="PROSITE" id="PS50017">
    <property type="entry name" value="DEATH_DOMAIN"/>
    <property type="match status" value="1"/>
</dbReference>
<dbReference type="GO" id="GO:0015026">
    <property type="term" value="F:coreceptor activity"/>
    <property type="evidence" value="ECO:0007669"/>
    <property type="project" value="TreeGrafter"/>
</dbReference>
<evidence type="ECO:0000256" key="27">
    <source>
        <dbReference type="PROSITE-ProRule" id="PRU00206"/>
    </source>
</evidence>
<organism evidence="31 32">
    <name type="scientific">Poecile atricapillus</name>
    <name type="common">Black-capped chickadee</name>
    <name type="synonym">Parus atricapillus</name>
    <dbReference type="NCBI Taxonomy" id="48891"/>
    <lineage>
        <taxon>Eukaryota</taxon>
        <taxon>Metazoa</taxon>
        <taxon>Chordata</taxon>
        <taxon>Craniata</taxon>
        <taxon>Vertebrata</taxon>
        <taxon>Euteleostomi</taxon>
        <taxon>Archelosauria</taxon>
        <taxon>Archosauria</taxon>
        <taxon>Dinosauria</taxon>
        <taxon>Saurischia</taxon>
        <taxon>Theropoda</taxon>
        <taxon>Coelurosauria</taxon>
        <taxon>Aves</taxon>
        <taxon>Neognathae</taxon>
        <taxon>Neoaves</taxon>
        <taxon>Telluraves</taxon>
        <taxon>Australaves</taxon>
        <taxon>Passeriformes</taxon>
        <taxon>Paridae</taxon>
        <taxon>Poecile</taxon>
    </lineage>
</organism>
<dbReference type="InterPro" id="IPR034046">
    <property type="entry name" value="TNFRSF16_N"/>
</dbReference>
<feature type="domain" description="TNFR-Cys" evidence="30">
    <location>
        <begin position="128"/>
        <end position="168"/>
    </location>
</feature>
<evidence type="ECO:0000256" key="17">
    <source>
        <dbReference type="ARBA" id="ARBA00023136"/>
    </source>
</evidence>
<evidence type="ECO:0000256" key="13">
    <source>
        <dbReference type="ARBA" id="ARBA00022902"/>
    </source>
</evidence>
<feature type="repeat" description="TNFR-Cys" evidence="27">
    <location>
        <begin position="88"/>
        <end position="126"/>
    </location>
</feature>
<dbReference type="Gene3D" id="6.10.250.1780">
    <property type="match status" value="1"/>
</dbReference>
<feature type="region of interest" description="Disordered" evidence="28">
    <location>
        <begin position="254"/>
        <end position="311"/>
    </location>
</feature>
<gene>
    <name evidence="31" type="primary">Ngfr</name>
    <name evidence="31" type="ORF">POEATR_R07776</name>
</gene>
<keyword evidence="32" id="KW-1185">Reference proteome</keyword>
<evidence type="ECO:0000256" key="19">
    <source>
        <dbReference type="ARBA" id="ARBA00023170"/>
    </source>
</evidence>
<dbReference type="GO" id="GO:0043197">
    <property type="term" value="C:dendritic spine"/>
    <property type="evidence" value="ECO:0007669"/>
    <property type="project" value="UniProtKB-SubCell"/>
</dbReference>
<keyword evidence="6" id="KW-1003">Cell membrane</keyword>
<evidence type="ECO:0000256" key="16">
    <source>
        <dbReference type="ARBA" id="ARBA00023108"/>
    </source>
</evidence>
<feature type="disulfide bond" evidence="27">
    <location>
        <begin position="150"/>
        <end position="168"/>
    </location>
</feature>
<dbReference type="GO" id="GO:0005886">
    <property type="term" value="C:plasma membrane"/>
    <property type="evidence" value="ECO:0007669"/>
    <property type="project" value="UniProtKB-SubCell"/>
</dbReference>
<sequence length="413" mass="43403">PQGPAGGSKDECFSKLFTASGDCCRACNVGEGVAQPCGVNQTVCEPCLDSVTFSDTVSATEPCKPCTQCEGLQSMSAPCVESDDAVCRCAYGYFQDESSGSCRECRVCEVGFGLMFPCKDSQDTVCEECPEGTFSSEANFVDPCLPCTTCEENELLVRECTAAADAECRGLHPRWTTQSPSLGGSESPEPASREPPGTEGTATTAASAATTVMGSSQPVVTHGTSDNLIPVYCSILAAVVVGLVAYIAFKSEDTQGPPEWQGGWTGTPRGHSGTPGVAGSTDRDPQGTLRDPRGGREHRPPHPGLCLRPLPPAAPKADSSLYSALPASKQEEVEKLLGSSAEDTWRQLAGELGYKEDLIDSFTREESPARALLAHWACRESATLDALLAALRRLQRGDIADSLASESTATSPV</sequence>
<dbReference type="GO" id="GO:0006915">
    <property type="term" value="P:apoptotic process"/>
    <property type="evidence" value="ECO:0007669"/>
    <property type="project" value="UniProtKB-KW"/>
</dbReference>
<feature type="compositionally biased region" description="Basic and acidic residues" evidence="28">
    <location>
        <begin position="281"/>
        <end position="300"/>
    </location>
</feature>
<comment type="subcellular location">
    <subcellularLocation>
        <location evidence="1">Cell membrane</location>
        <topology evidence="1">Single-pass type I membrane protein</topology>
    </subcellularLocation>
    <subcellularLocation>
        <location evidence="3">Cell projection</location>
        <location evidence="3">Dendritic spine</location>
    </subcellularLocation>
    <subcellularLocation>
        <location evidence="4">Cell projection</location>
        <location evidence="4">Growth cone</location>
    </subcellularLocation>
    <subcellularLocation>
        <location evidence="2">Perikaryon</location>
    </subcellularLocation>
</comment>
<evidence type="ECO:0000313" key="31">
    <source>
        <dbReference type="EMBL" id="NWZ86852.1"/>
    </source>
</evidence>
<dbReference type="Pfam" id="PF00020">
    <property type="entry name" value="TNFR_c6"/>
    <property type="match status" value="3"/>
</dbReference>